<accession>A0A2S6GSJ4</accession>
<dbReference type="SUPFAM" id="SSF143120">
    <property type="entry name" value="YefM-like"/>
    <property type="match status" value="1"/>
</dbReference>
<evidence type="ECO:0000313" key="2">
    <source>
        <dbReference type="EMBL" id="PPK68218.1"/>
    </source>
</evidence>
<comment type="similarity">
    <text evidence="1">Belongs to the phD/YefM antitoxin family.</text>
</comment>
<dbReference type="RefSeq" id="WP_104424648.1">
    <property type="nucleotide sequence ID" value="NZ_PTIY01000012.1"/>
</dbReference>
<evidence type="ECO:0000313" key="3">
    <source>
        <dbReference type="Proteomes" id="UP000238071"/>
    </source>
</evidence>
<dbReference type="InterPro" id="IPR036165">
    <property type="entry name" value="YefM-like_sf"/>
</dbReference>
<sequence>MNTIPAQEIKRRGIAAVDELITKGDVHVIRNNQPQYVVLSEARYQALLEAEDEAHTARVMASLEDLRAGRVQRGTAEELLKELDMES</sequence>
<dbReference type="AlphaFoldDB" id="A0A2S6GSJ4"/>
<keyword evidence="3" id="KW-1185">Reference proteome</keyword>
<dbReference type="OrthoDB" id="72009at2"/>
<protein>
    <submittedName>
        <fullName evidence="2">Antitoxin Phd_YefM of type II toxin-antitoxin system</fullName>
    </submittedName>
</protein>
<name>A0A2S6GSJ4_9GAMM</name>
<proteinExistence type="inferred from homology"/>
<evidence type="ECO:0000256" key="1">
    <source>
        <dbReference type="ARBA" id="ARBA00009981"/>
    </source>
</evidence>
<reference evidence="2 3" key="1">
    <citation type="submission" date="2018-02" db="EMBL/GenBank/DDBJ databases">
        <title>Subsurface microbial communities from deep shales in Ohio and West Virginia, USA.</title>
        <authorList>
            <person name="Wrighton K."/>
        </authorList>
    </citation>
    <scope>NUCLEOTIDE SEQUENCE [LARGE SCALE GENOMIC DNA]</scope>
    <source>
        <strain evidence="2 3">OWC-G53F</strain>
    </source>
</reference>
<gene>
    <name evidence="2" type="ORF">B0F88_11250</name>
</gene>
<organism evidence="2 3">
    <name type="scientific">Methylobacter tundripaludum</name>
    <dbReference type="NCBI Taxonomy" id="173365"/>
    <lineage>
        <taxon>Bacteria</taxon>
        <taxon>Pseudomonadati</taxon>
        <taxon>Pseudomonadota</taxon>
        <taxon>Gammaproteobacteria</taxon>
        <taxon>Methylococcales</taxon>
        <taxon>Methylococcaceae</taxon>
        <taxon>Methylobacter</taxon>
    </lineage>
</organism>
<dbReference type="Proteomes" id="UP000238071">
    <property type="component" value="Unassembled WGS sequence"/>
</dbReference>
<comment type="caution">
    <text evidence="2">The sequence shown here is derived from an EMBL/GenBank/DDBJ whole genome shotgun (WGS) entry which is preliminary data.</text>
</comment>
<dbReference type="EMBL" id="PTIY01000012">
    <property type="protein sequence ID" value="PPK68218.1"/>
    <property type="molecule type" value="Genomic_DNA"/>
</dbReference>